<dbReference type="Proteomes" id="UP001521116">
    <property type="component" value="Unassembled WGS sequence"/>
</dbReference>
<sequence>MPARRHIGTAEPRMTTSNYTTFRLSGIPGTYKKHDVKNLLYQGLQYHSELEDDVQIRSLAMDPSGMGHKVATLTLPQRLVDLVRLDPETQSLLLHVPDDYGG</sequence>
<protein>
    <submittedName>
        <fullName evidence="1">Uncharacterized protein</fullName>
    </submittedName>
</protein>
<dbReference type="EMBL" id="JAJVDC020000030">
    <property type="protein sequence ID" value="KAL1632417.1"/>
    <property type="molecule type" value="Genomic_DNA"/>
</dbReference>
<organism evidence="1 2">
    <name type="scientific">Neofusicoccum ribis</name>
    <dbReference type="NCBI Taxonomy" id="45134"/>
    <lineage>
        <taxon>Eukaryota</taxon>
        <taxon>Fungi</taxon>
        <taxon>Dikarya</taxon>
        <taxon>Ascomycota</taxon>
        <taxon>Pezizomycotina</taxon>
        <taxon>Dothideomycetes</taxon>
        <taxon>Dothideomycetes incertae sedis</taxon>
        <taxon>Botryosphaeriales</taxon>
        <taxon>Botryosphaeriaceae</taxon>
        <taxon>Neofusicoccum</taxon>
    </lineage>
</organism>
<proteinExistence type="predicted"/>
<evidence type="ECO:0000313" key="2">
    <source>
        <dbReference type="Proteomes" id="UP001521116"/>
    </source>
</evidence>
<keyword evidence="2" id="KW-1185">Reference proteome</keyword>
<accession>A0ABR3SZ87</accession>
<gene>
    <name evidence="1" type="ORF">SLS56_003659</name>
</gene>
<evidence type="ECO:0000313" key="1">
    <source>
        <dbReference type="EMBL" id="KAL1632417.1"/>
    </source>
</evidence>
<name>A0ABR3SZ87_9PEZI</name>
<reference evidence="1 2" key="1">
    <citation type="submission" date="2024-02" db="EMBL/GenBank/DDBJ databases">
        <title>De novo assembly and annotation of 12 fungi associated with fruit tree decline syndrome in Ontario, Canada.</title>
        <authorList>
            <person name="Sulman M."/>
            <person name="Ellouze W."/>
            <person name="Ilyukhin E."/>
        </authorList>
    </citation>
    <scope>NUCLEOTIDE SEQUENCE [LARGE SCALE GENOMIC DNA]</scope>
    <source>
        <strain evidence="1 2">M1-105</strain>
    </source>
</reference>
<comment type="caution">
    <text evidence="1">The sequence shown here is derived from an EMBL/GenBank/DDBJ whole genome shotgun (WGS) entry which is preliminary data.</text>
</comment>